<evidence type="ECO:0008006" key="3">
    <source>
        <dbReference type="Google" id="ProtNLM"/>
    </source>
</evidence>
<dbReference type="RefSeq" id="WP_301371316.1">
    <property type="nucleotide sequence ID" value="NZ_JAQJJF010000020.1"/>
</dbReference>
<dbReference type="Gene3D" id="1.10.30.50">
    <property type="match status" value="1"/>
</dbReference>
<evidence type="ECO:0000313" key="2">
    <source>
        <dbReference type="Proteomes" id="UP001170364"/>
    </source>
</evidence>
<evidence type="ECO:0000313" key="1">
    <source>
        <dbReference type="EMBL" id="MDN5124497.1"/>
    </source>
</evidence>
<gene>
    <name evidence="1" type="ORF">PJV93_11320</name>
</gene>
<organism evidence="1 2">
    <name type="scientific">Aliarcobacter butzleri</name>
    <dbReference type="NCBI Taxonomy" id="28197"/>
    <lineage>
        <taxon>Bacteria</taxon>
        <taxon>Pseudomonadati</taxon>
        <taxon>Campylobacterota</taxon>
        <taxon>Epsilonproteobacteria</taxon>
        <taxon>Campylobacterales</taxon>
        <taxon>Arcobacteraceae</taxon>
        <taxon>Aliarcobacter</taxon>
    </lineage>
</organism>
<dbReference type="EMBL" id="JAQJJG010000021">
    <property type="protein sequence ID" value="MDN5124497.1"/>
    <property type="molecule type" value="Genomic_DNA"/>
</dbReference>
<reference evidence="1" key="1">
    <citation type="journal article" date="2023" name="Microorganisms">
        <title>Genomic Characterization of Arcobacter butzleri Strains Isolated from Various Sources in Lithuania.</title>
        <authorList>
            <person name="Uljanovas D."/>
            <person name="Golz G."/>
            <person name="Fleischmann S."/>
            <person name="Kudirkiene E."/>
            <person name="Kasetiene N."/>
            <person name="Grineviciene A."/>
            <person name="Tamuleviciene E."/>
            <person name="Aksomaitiene J."/>
            <person name="Alter T."/>
            <person name="Malakauskas M."/>
        </authorList>
    </citation>
    <scope>NUCLEOTIDE SEQUENCE</scope>
    <source>
        <strain evidence="1">S41</strain>
    </source>
</reference>
<comment type="caution">
    <text evidence="1">The sequence shown here is derived from an EMBL/GenBank/DDBJ whole genome shotgun (WGS) entry which is preliminary data.</text>
</comment>
<proteinExistence type="predicted"/>
<dbReference type="Proteomes" id="UP001170364">
    <property type="component" value="Unassembled WGS sequence"/>
</dbReference>
<protein>
    <recommendedName>
        <fullName evidence="3">HNH nuclease domain-containing protein</fullName>
    </recommendedName>
</protein>
<accession>A0AAW7QF54</accession>
<sequence length="308" mass="36591">MIILKADLVKVDRYSDKIWKYVHEQFERIIKDNGLKKTKKRDEITLLENEKDFIISLNNKDSIKELLKVDVENLKKTIIEFQTKFPNLKDTSNNLNRIFYNIFISNIYENNERFDGLKFVQSIGLNTCPYCNRAYIYSIKENGIIRPEIDHFYPKAFYPYLGLSFYNLIPSCSVCNGTTAKGNNDSFKDNLKNPYEITKDDFEFKLNVISPNKFDIALNKKIDSNNRYFKLEEFYKYHDDIAYELYIKFKQENTKDYFDSLKKSLSGIGFDEDEIYRFLTGGYFKDEDLHKRPLSKLMKDISEELKLI</sequence>
<dbReference type="AlphaFoldDB" id="A0AAW7QF54"/>
<reference evidence="1" key="2">
    <citation type="submission" date="2023-01" db="EMBL/GenBank/DDBJ databases">
        <authorList>
            <person name="Uljanovas D."/>
        </authorList>
    </citation>
    <scope>NUCLEOTIDE SEQUENCE</scope>
    <source>
        <strain evidence="1">S41</strain>
    </source>
</reference>
<name>A0AAW7QF54_9BACT</name>